<proteinExistence type="inferred from homology"/>
<evidence type="ECO:0000256" key="4">
    <source>
        <dbReference type="ARBA" id="ARBA00012745"/>
    </source>
</evidence>
<accession>A0ABQ5Q393</accession>
<dbReference type="PANTHER" id="PTHR33694">
    <property type="entry name" value="UDP-3-O-ACYL-N-ACETYLGLUCOSAMINE DEACETYLASE 1, MITOCHONDRIAL-RELATED"/>
    <property type="match status" value="1"/>
</dbReference>
<dbReference type="PANTHER" id="PTHR33694:SF1">
    <property type="entry name" value="UDP-3-O-ACYL-N-ACETYLGLUCOSAMINE DEACETYLASE 1, MITOCHONDRIAL-RELATED"/>
    <property type="match status" value="1"/>
</dbReference>
<feature type="binding site" evidence="12">
    <location>
        <position position="79"/>
    </location>
    <ligand>
        <name>Zn(2+)</name>
        <dbReference type="ChEBI" id="CHEBI:29105"/>
    </ligand>
</feature>
<evidence type="ECO:0000256" key="12">
    <source>
        <dbReference type="HAMAP-Rule" id="MF_00388"/>
    </source>
</evidence>
<comment type="pathway">
    <text evidence="3 12">Glycolipid biosynthesis; lipid IV(A) biosynthesis; lipid IV(A) from (3R)-3-hydroxytetradecanoyl-[acyl-carrier-protein] and UDP-N-acetyl-alpha-D-glucosamine: step 2/6.</text>
</comment>
<organism evidence="13 14">
    <name type="scientific">Geothrix rubra</name>
    <dbReference type="NCBI Taxonomy" id="2927977"/>
    <lineage>
        <taxon>Bacteria</taxon>
        <taxon>Pseudomonadati</taxon>
        <taxon>Acidobacteriota</taxon>
        <taxon>Holophagae</taxon>
        <taxon>Holophagales</taxon>
        <taxon>Holophagaceae</taxon>
        <taxon>Geothrix</taxon>
    </lineage>
</organism>
<feature type="binding site" evidence="12">
    <location>
        <position position="235"/>
    </location>
    <ligand>
        <name>Zn(2+)</name>
        <dbReference type="ChEBI" id="CHEBI:29105"/>
    </ligand>
</feature>
<evidence type="ECO:0000256" key="6">
    <source>
        <dbReference type="ARBA" id="ARBA00022556"/>
    </source>
</evidence>
<gene>
    <name evidence="12 13" type="primary">lpxC</name>
    <name evidence="13" type="ORF">GETHPA_07380</name>
</gene>
<evidence type="ECO:0000256" key="7">
    <source>
        <dbReference type="ARBA" id="ARBA00022723"/>
    </source>
</evidence>
<evidence type="ECO:0000256" key="5">
    <source>
        <dbReference type="ARBA" id="ARBA00022516"/>
    </source>
</evidence>
<keyword evidence="10 12" id="KW-0443">Lipid metabolism</keyword>
<dbReference type="Gene3D" id="3.30.1700.10">
    <property type="entry name" value="lpxc deacetylase, domain 2"/>
    <property type="match status" value="1"/>
</dbReference>
<keyword evidence="5 12" id="KW-0444">Lipid biosynthesis</keyword>
<protein>
    <recommendedName>
        <fullName evidence="4 12">UDP-3-O-acyl-N-acetylglucosamine deacetylase</fullName>
        <shortName evidence="12">UDP-3-O-acyl-GlcNAc deacetylase</shortName>
        <ecNumber evidence="4 12">3.5.1.108</ecNumber>
    </recommendedName>
    <alternativeName>
        <fullName evidence="12">UDP-3-O-[R-3-hydroxymyristoyl]-N-acetylglucosamine deacetylase</fullName>
    </alternativeName>
</protein>
<keyword evidence="7 12" id="KW-0479">Metal-binding</keyword>
<dbReference type="HAMAP" id="MF_00388">
    <property type="entry name" value="LpxC"/>
    <property type="match status" value="1"/>
</dbReference>
<dbReference type="InterPro" id="IPR020568">
    <property type="entry name" value="Ribosomal_Su5_D2-typ_SF"/>
</dbReference>
<keyword evidence="8 12" id="KW-0378">Hydrolase</keyword>
<keyword evidence="6 12" id="KW-0441">Lipid A biosynthesis</keyword>
<keyword evidence="14" id="KW-1185">Reference proteome</keyword>
<dbReference type="InterPro" id="IPR015870">
    <property type="entry name" value="UDP-acyl_N-AcGlcN_deAcase_N"/>
</dbReference>
<dbReference type="EMBL" id="BSDD01000001">
    <property type="protein sequence ID" value="GLH69205.1"/>
    <property type="molecule type" value="Genomic_DNA"/>
</dbReference>
<dbReference type="InterPro" id="IPR011334">
    <property type="entry name" value="UDP-acyl_GlcNac_deAcase_C"/>
</dbReference>
<comment type="caution">
    <text evidence="13">The sequence shown here is derived from an EMBL/GenBank/DDBJ whole genome shotgun (WGS) entry which is preliminary data.</text>
</comment>
<evidence type="ECO:0000256" key="11">
    <source>
        <dbReference type="ARBA" id="ARBA00024535"/>
    </source>
</evidence>
<comment type="catalytic activity">
    <reaction evidence="11 12">
        <text>a UDP-3-O-[(3R)-3-hydroxyacyl]-N-acetyl-alpha-D-glucosamine + H2O = a UDP-3-O-[(3R)-3-hydroxyacyl]-alpha-D-glucosamine + acetate</text>
        <dbReference type="Rhea" id="RHEA:67816"/>
        <dbReference type="ChEBI" id="CHEBI:15377"/>
        <dbReference type="ChEBI" id="CHEBI:30089"/>
        <dbReference type="ChEBI" id="CHEBI:137740"/>
        <dbReference type="ChEBI" id="CHEBI:173225"/>
        <dbReference type="EC" id="3.5.1.108"/>
    </reaction>
</comment>
<dbReference type="EC" id="3.5.1.108" evidence="4 12"/>
<keyword evidence="9 12" id="KW-0862">Zinc</keyword>
<feature type="binding site" evidence="12">
    <location>
        <position position="239"/>
    </location>
    <ligand>
        <name>Zn(2+)</name>
        <dbReference type="ChEBI" id="CHEBI:29105"/>
    </ligand>
</feature>
<evidence type="ECO:0000256" key="1">
    <source>
        <dbReference type="ARBA" id="ARBA00001947"/>
    </source>
</evidence>
<dbReference type="Proteomes" id="UP001165089">
    <property type="component" value="Unassembled WGS sequence"/>
</dbReference>
<dbReference type="RefSeq" id="WP_285723053.1">
    <property type="nucleotide sequence ID" value="NZ_BSDD01000001.1"/>
</dbReference>
<evidence type="ECO:0000256" key="10">
    <source>
        <dbReference type="ARBA" id="ARBA00023098"/>
    </source>
</evidence>
<sequence>MPRSVQPQTLGREITISGHGLHGNRPCTVRLVPVEAPTGLRFVHLPTGTELPVKAALAGDLVLSTTLVKDGVRLQTIEHLLSALMGLEIEHLRIEVDAEELPILDGSAGPWVEAILEAGVATLEGRRRFLRITRPVEVRQGNRWIRVSPFDGLRLRYTIDFPVPALGRQSRELSLTPEKYRRELGGARTFCLAQEIEAMRARGLALGGSLDNAVVFGNEGPLNESLRFEDEAVRHKMLDLVGDLALLGAPMLGLVEAHAAGHALHVGLTQAILADPSCWEWTEEAVPANVRFFFQSSQSPVAQPA</sequence>
<evidence type="ECO:0000313" key="13">
    <source>
        <dbReference type="EMBL" id="GLH69205.1"/>
    </source>
</evidence>
<dbReference type="InterPro" id="IPR004463">
    <property type="entry name" value="UDP-acyl_GlcNac_deAcase"/>
</dbReference>
<evidence type="ECO:0000256" key="3">
    <source>
        <dbReference type="ARBA" id="ARBA00005002"/>
    </source>
</evidence>
<dbReference type="Pfam" id="PF03331">
    <property type="entry name" value="LpxC"/>
    <property type="match status" value="1"/>
</dbReference>
<comment type="similarity">
    <text evidence="12">Belongs to the LpxC family.</text>
</comment>
<evidence type="ECO:0000256" key="2">
    <source>
        <dbReference type="ARBA" id="ARBA00002923"/>
    </source>
</evidence>
<name>A0ABQ5Q393_9BACT</name>
<dbReference type="SUPFAM" id="SSF54211">
    <property type="entry name" value="Ribosomal protein S5 domain 2-like"/>
    <property type="match status" value="2"/>
</dbReference>
<evidence type="ECO:0000256" key="9">
    <source>
        <dbReference type="ARBA" id="ARBA00022833"/>
    </source>
</evidence>
<comment type="cofactor">
    <cofactor evidence="1 12">
        <name>Zn(2+)</name>
        <dbReference type="ChEBI" id="CHEBI:29105"/>
    </cofactor>
</comment>
<evidence type="ECO:0000313" key="14">
    <source>
        <dbReference type="Proteomes" id="UP001165089"/>
    </source>
</evidence>
<comment type="function">
    <text evidence="2 12">Catalyzes the hydrolysis of UDP-3-O-myristoyl-N-acetylglucosamine to form UDP-3-O-myristoylglucosamine and acetate, the committed step in lipid A biosynthesis.</text>
</comment>
<reference evidence="13 14" key="1">
    <citation type="journal article" date="2023" name="Antonie Van Leeuwenhoek">
        <title>Mesoterricola silvestris gen. nov., sp. nov., Mesoterricola sediminis sp. nov., Geothrix oryzae sp. nov., Geothrix edaphica sp. nov., Geothrix rubra sp. nov., and Geothrix limicola sp. nov., six novel members of Acidobacteriota isolated from soils.</title>
        <authorList>
            <person name="Itoh H."/>
            <person name="Sugisawa Y."/>
            <person name="Mise K."/>
            <person name="Xu Z."/>
            <person name="Kuniyasu M."/>
            <person name="Ushijima N."/>
            <person name="Kawano K."/>
            <person name="Kobayashi E."/>
            <person name="Shiratori Y."/>
            <person name="Masuda Y."/>
            <person name="Senoo K."/>
        </authorList>
    </citation>
    <scope>NUCLEOTIDE SEQUENCE [LARGE SCALE GENOMIC DNA]</scope>
    <source>
        <strain evidence="13 14">Red803</strain>
    </source>
</reference>
<evidence type="ECO:0000256" key="8">
    <source>
        <dbReference type="ARBA" id="ARBA00022801"/>
    </source>
</evidence>
<dbReference type="Gene3D" id="3.30.230.20">
    <property type="entry name" value="lpxc deacetylase, domain 1"/>
    <property type="match status" value="1"/>
</dbReference>
<dbReference type="NCBIfam" id="TIGR00325">
    <property type="entry name" value="lpxC"/>
    <property type="match status" value="1"/>
</dbReference>
<feature type="active site" description="Proton donor" evidence="12">
    <location>
        <position position="262"/>
    </location>
</feature>